<organism evidence="11 12">
    <name type="scientific">Serratia phage PS2</name>
    <dbReference type="NCBI Taxonomy" id="1481112"/>
    <lineage>
        <taxon>Viruses</taxon>
        <taxon>Duplodnaviria</taxon>
        <taxon>Heunggongvirae</taxon>
        <taxon>Uroviricota</taxon>
        <taxon>Caudoviricetes</taxon>
        <taxon>Muldoonvirus</taxon>
        <taxon>Muldoonvirus PS2</taxon>
    </lineage>
</organism>
<evidence type="ECO:0000256" key="3">
    <source>
        <dbReference type="ARBA" id="ARBA00012895"/>
    </source>
</evidence>
<evidence type="ECO:0000256" key="1">
    <source>
        <dbReference type="ARBA" id="ARBA00000185"/>
    </source>
</evidence>
<keyword evidence="4" id="KW-0547">Nucleotide-binding</keyword>
<dbReference type="GO" id="GO:0003918">
    <property type="term" value="F:DNA topoisomerase type II (double strand cut, ATP-hydrolyzing) activity"/>
    <property type="evidence" value="ECO:0007669"/>
    <property type="project" value="UniProtKB-EC"/>
</dbReference>
<dbReference type="InterPro" id="IPR013757">
    <property type="entry name" value="Topo_IIA_A_a_sf"/>
</dbReference>
<dbReference type="PANTHER" id="PTHR10169:SF38">
    <property type="entry name" value="DNA TOPOISOMERASE 2"/>
    <property type="match status" value="1"/>
</dbReference>
<evidence type="ECO:0000256" key="5">
    <source>
        <dbReference type="ARBA" id="ARBA00022840"/>
    </source>
</evidence>
<comment type="catalytic activity">
    <reaction evidence="1 9">
        <text>ATP-dependent breakage, passage and rejoining of double-stranded DNA.</text>
        <dbReference type="EC" id="5.6.2.2"/>
    </reaction>
</comment>
<keyword evidence="12" id="KW-1185">Reference proteome</keyword>
<evidence type="ECO:0000256" key="6">
    <source>
        <dbReference type="ARBA" id="ARBA00023029"/>
    </source>
</evidence>
<dbReference type="GO" id="GO:0000819">
    <property type="term" value="P:sister chromatid segregation"/>
    <property type="evidence" value="ECO:0007669"/>
    <property type="project" value="TreeGrafter"/>
</dbReference>
<dbReference type="Proteomes" id="UP000024445">
    <property type="component" value="Segment"/>
</dbReference>
<evidence type="ECO:0000313" key="11">
    <source>
        <dbReference type="EMBL" id="AHY25505.1"/>
    </source>
</evidence>
<protein>
    <recommendedName>
        <fullName evidence="3">DNA topoisomerase (ATP-hydrolyzing)</fullName>
        <ecNumber evidence="3">5.6.2.2</ecNumber>
    </recommendedName>
</protein>
<keyword evidence="5" id="KW-0067">ATP-binding</keyword>
<dbReference type="GO" id="GO:0005524">
    <property type="term" value="F:ATP binding"/>
    <property type="evidence" value="ECO:0007669"/>
    <property type="project" value="UniProtKB-KW"/>
</dbReference>
<keyword evidence="6 9" id="KW-0799">Topoisomerase</keyword>
<dbReference type="OrthoDB" id="2392at10239"/>
<dbReference type="InterPro" id="IPR013760">
    <property type="entry name" value="Topo_IIA-like_dom_sf"/>
</dbReference>
<evidence type="ECO:0000313" key="12">
    <source>
        <dbReference type="Proteomes" id="UP000024445"/>
    </source>
</evidence>
<dbReference type="RefSeq" id="YP_009030314.1">
    <property type="nucleotide sequence ID" value="NC_024121.1"/>
</dbReference>
<sequence length="456" mass="52135">MADIFDKMTKQMSDTFSTLNDRGLKSIIDTEAKAYALYTVQERAIPNMMDGLKPVQRFVMYRALQDAKTKFEKVASIAGGVSKAGYHHGEGSAEGACVLMANTWSNNTPLLEGDGNFGSRLVQRAAAGRYVFARIHDNWNKIYRDTEYAPKHEDPEHLPPRHYLPILPMVLANGVQGIATGYATSILPHSYESLVECTKKAVEGTLDGEPLVKFPKFTGQITFDEEGNQFAEGTYTRKGSTKLTITEVPPKFDRETYIAKVMDPLEERGFISYEDKCGDNKFIFDVTLRKEFGLSGDWDADHEEIMRHFKLRQKISQNIVVIDEQGKLRDDFEKSSDVIKHFVKVRMKFTEQRIAQKIIETEYEFNLARAKAIFISKVISGEIQITGQKRADVIKSIESFPELKEYSEKLISMNLYHITKEEARKLVEFAKEKKEEHIYWTKTTAKIEYLKDLDNL</sequence>
<dbReference type="Gene3D" id="3.30.1360.40">
    <property type="match status" value="1"/>
</dbReference>
<accession>A0A023W5F9</accession>
<reference evidence="11 12" key="1">
    <citation type="submission" date="2014-01" db="EMBL/GenBank/DDBJ databases">
        <authorList>
            <person name="Zhang G."/>
            <person name="Jin J."/>
            <person name="Li Z.J."/>
            <person name="Wang S.W."/>
            <person name="Chen S.J."/>
            <person name="Wang S.M."/>
            <person name="Wang X.T."/>
            <person name="Li Y.H."/>
            <person name="Wang J."/>
            <person name="Yang C.K."/>
            <person name="Wang L."/>
        </authorList>
    </citation>
    <scope>NUCLEOTIDE SEQUENCE [LARGE SCALE GENOMIC DNA]</scope>
</reference>
<evidence type="ECO:0000256" key="7">
    <source>
        <dbReference type="ARBA" id="ARBA00023125"/>
    </source>
</evidence>
<proteinExistence type="predicted"/>
<dbReference type="GeneID" id="19485141"/>
<dbReference type="EMBL" id="KJ025957">
    <property type="protein sequence ID" value="AHY25505.1"/>
    <property type="molecule type" value="Genomic_DNA"/>
</dbReference>
<dbReference type="SMART" id="SM00434">
    <property type="entry name" value="TOP4c"/>
    <property type="match status" value="1"/>
</dbReference>
<evidence type="ECO:0000256" key="8">
    <source>
        <dbReference type="ARBA" id="ARBA00023235"/>
    </source>
</evidence>
<dbReference type="Gene3D" id="1.10.268.10">
    <property type="entry name" value="Topoisomerase, domain 3"/>
    <property type="match status" value="1"/>
</dbReference>
<feature type="active site" description="O-(5'-phospho-DNA)-tyrosine intermediate" evidence="9">
    <location>
        <position position="130"/>
    </location>
</feature>
<dbReference type="SUPFAM" id="SSF56719">
    <property type="entry name" value="Type II DNA topoisomerase"/>
    <property type="match status" value="1"/>
</dbReference>
<dbReference type="GO" id="GO:0006265">
    <property type="term" value="P:DNA topological change"/>
    <property type="evidence" value="ECO:0007669"/>
    <property type="project" value="UniProtKB-UniRule"/>
</dbReference>
<keyword evidence="7 9" id="KW-0238">DNA-binding</keyword>
<dbReference type="GO" id="GO:0003677">
    <property type="term" value="F:DNA binding"/>
    <property type="evidence" value="ECO:0007669"/>
    <property type="project" value="UniProtKB-UniRule"/>
</dbReference>
<evidence type="ECO:0000259" key="10">
    <source>
        <dbReference type="PROSITE" id="PS52040"/>
    </source>
</evidence>
<dbReference type="PROSITE" id="PS52040">
    <property type="entry name" value="TOPO_IIA"/>
    <property type="match status" value="1"/>
</dbReference>
<gene>
    <name evidence="11" type="ORF">PS2_267</name>
</gene>
<dbReference type="InterPro" id="IPR002205">
    <property type="entry name" value="Topo_IIA_dom_A"/>
</dbReference>
<dbReference type="PANTHER" id="PTHR10169">
    <property type="entry name" value="DNA TOPOISOMERASE/GYRASE"/>
    <property type="match status" value="1"/>
</dbReference>
<dbReference type="InterPro" id="IPR050634">
    <property type="entry name" value="DNA_Topoisomerase_II"/>
</dbReference>
<dbReference type="Gene3D" id="3.90.199.10">
    <property type="entry name" value="Topoisomerase II, domain 5"/>
    <property type="match status" value="1"/>
</dbReference>
<evidence type="ECO:0000256" key="2">
    <source>
        <dbReference type="ARBA" id="ARBA00001946"/>
    </source>
</evidence>
<dbReference type="EC" id="5.6.2.2" evidence="3"/>
<dbReference type="Pfam" id="PF00521">
    <property type="entry name" value="DNA_topoisoIV"/>
    <property type="match status" value="1"/>
</dbReference>
<dbReference type="KEGG" id="vg:19485141"/>
<keyword evidence="8 9" id="KW-0413">Isomerase</keyword>
<name>A0A023W5F9_9CAUD</name>
<feature type="domain" description="Topo IIA-type catalytic" evidence="10">
    <location>
        <begin position="45"/>
        <end position="453"/>
    </location>
</feature>
<dbReference type="InterPro" id="IPR013758">
    <property type="entry name" value="Topo_IIA_A/C_ab"/>
</dbReference>
<evidence type="ECO:0000256" key="9">
    <source>
        <dbReference type="PROSITE-ProRule" id="PRU01384"/>
    </source>
</evidence>
<comment type="cofactor">
    <cofactor evidence="2">
        <name>Mg(2+)</name>
        <dbReference type="ChEBI" id="CHEBI:18420"/>
    </cofactor>
</comment>
<evidence type="ECO:0000256" key="4">
    <source>
        <dbReference type="ARBA" id="ARBA00022741"/>
    </source>
</evidence>